<evidence type="ECO:0000313" key="4">
    <source>
        <dbReference type="Proteomes" id="UP000326396"/>
    </source>
</evidence>
<dbReference type="Proteomes" id="UP000326396">
    <property type="component" value="Linkage Group LG16"/>
</dbReference>
<gene>
    <name evidence="3" type="ORF">E3N88_16252</name>
</gene>
<evidence type="ECO:0000259" key="2">
    <source>
        <dbReference type="Pfam" id="PF05678"/>
    </source>
</evidence>
<accession>A0A5N6NYA4</accession>
<protein>
    <recommendedName>
        <fullName evidence="2">VQ domain-containing protein</fullName>
    </recommendedName>
</protein>
<dbReference type="Pfam" id="PF05678">
    <property type="entry name" value="VQ"/>
    <property type="match status" value="1"/>
</dbReference>
<evidence type="ECO:0000256" key="1">
    <source>
        <dbReference type="SAM" id="MobiDB-lite"/>
    </source>
</evidence>
<keyword evidence="4" id="KW-1185">Reference proteome</keyword>
<reference evidence="3 4" key="1">
    <citation type="submission" date="2019-05" db="EMBL/GenBank/DDBJ databases">
        <title>Mikania micrantha, genome provides insights into the molecular mechanism of rapid growth.</title>
        <authorList>
            <person name="Liu B."/>
        </authorList>
    </citation>
    <scope>NUCLEOTIDE SEQUENCE [LARGE SCALE GENOMIC DNA]</scope>
    <source>
        <strain evidence="3">NLD-2019</strain>
        <tissue evidence="3">Leaf</tissue>
    </source>
</reference>
<dbReference type="EMBL" id="SZYD01000008">
    <property type="protein sequence ID" value="KAD5508549.1"/>
    <property type="molecule type" value="Genomic_DNA"/>
</dbReference>
<sequence length="235" mass="26622">MTKHQLVPRRSREDRRQLLQQHLSRRSSRVAEVVGGTAAEVAAVSCCFPFAMVDFMVLTMYKVPAGLCRKAMRRRSRRRSLMHYHEEPVTVMQPAAPVERFVTPEADKDVLAFENEMWEKFSKNRYMSNTTTATTSTATPTMVSTTRLQGLKPSPLMINKNSSKVFKKSNNNRDHKEVYRGAGYKPPVITYLESPEVVHVHPHEFMTTVQRLTGKQLADPSSNDPSGAIEDNIGI</sequence>
<dbReference type="InterPro" id="IPR008889">
    <property type="entry name" value="VQ"/>
</dbReference>
<name>A0A5N6NYA4_9ASTR</name>
<dbReference type="AlphaFoldDB" id="A0A5N6NYA4"/>
<feature type="region of interest" description="Disordered" evidence="1">
    <location>
        <begin position="215"/>
        <end position="235"/>
    </location>
</feature>
<evidence type="ECO:0000313" key="3">
    <source>
        <dbReference type="EMBL" id="KAD5508549.1"/>
    </source>
</evidence>
<proteinExistence type="predicted"/>
<comment type="caution">
    <text evidence="3">The sequence shown here is derived from an EMBL/GenBank/DDBJ whole genome shotgun (WGS) entry which is preliminary data.</text>
</comment>
<organism evidence="3 4">
    <name type="scientific">Mikania micrantha</name>
    <name type="common">bitter vine</name>
    <dbReference type="NCBI Taxonomy" id="192012"/>
    <lineage>
        <taxon>Eukaryota</taxon>
        <taxon>Viridiplantae</taxon>
        <taxon>Streptophyta</taxon>
        <taxon>Embryophyta</taxon>
        <taxon>Tracheophyta</taxon>
        <taxon>Spermatophyta</taxon>
        <taxon>Magnoliopsida</taxon>
        <taxon>eudicotyledons</taxon>
        <taxon>Gunneridae</taxon>
        <taxon>Pentapetalae</taxon>
        <taxon>asterids</taxon>
        <taxon>campanulids</taxon>
        <taxon>Asterales</taxon>
        <taxon>Asteraceae</taxon>
        <taxon>Asteroideae</taxon>
        <taxon>Heliantheae alliance</taxon>
        <taxon>Eupatorieae</taxon>
        <taxon>Mikania</taxon>
    </lineage>
</organism>
<dbReference type="OrthoDB" id="695262at2759"/>
<dbReference type="PANTHER" id="PTHR33264">
    <property type="entry name" value="EXPRESSED PROTEIN"/>
    <property type="match status" value="1"/>
</dbReference>
<feature type="compositionally biased region" description="Polar residues" evidence="1">
    <location>
        <begin position="215"/>
        <end position="225"/>
    </location>
</feature>
<dbReference type="PANTHER" id="PTHR33264:SF8">
    <property type="entry name" value="EXPRESSED PROTEIN"/>
    <property type="match status" value="1"/>
</dbReference>
<feature type="domain" description="VQ" evidence="2">
    <location>
        <begin position="194"/>
        <end position="216"/>
    </location>
</feature>